<evidence type="ECO:0000259" key="1">
    <source>
        <dbReference type="PROSITE" id="PS50878"/>
    </source>
</evidence>
<dbReference type="Proteomes" id="UP000887159">
    <property type="component" value="Unassembled WGS sequence"/>
</dbReference>
<keyword evidence="2" id="KW-0695">RNA-directed DNA polymerase</keyword>
<dbReference type="InterPro" id="IPR043502">
    <property type="entry name" value="DNA/RNA_pol_sf"/>
</dbReference>
<feature type="domain" description="Reverse transcriptase" evidence="1">
    <location>
        <begin position="103"/>
        <end position="278"/>
    </location>
</feature>
<proteinExistence type="predicted"/>
<organism evidence="2 3">
    <name type="scientific">Trichonephila clavipes</name>
    <name type="common">Golden silk orbweaver</name>
    <name type="synonym">Nephila clavipes</name>
    <dbReference type="NCBI Taxonomy" id="2585209"/>
    <lineage>
        <taxon>Eukaryota</taxon>
        <taxon>Metazoa</taxon>
        <taxon>Ecdysozoa</taxon>
        <taxon>Arthropoda</taxon>
        <taxon>Chelicerata</taxon>
        <taxon>Arachnida</taxon>
        <taxon>Araneae</taxon>
        <taxon>Araneomorphae</taxon>
        <taxon>Entelegynae</taxon>
        <taxon>Araneoidea</taxon>
        <taxon>Nephilidae</taxon>
        <taxon>Trichonephila</taxon>
    </lineage>
</organism>
<dbReference type="PANTHER" id="PTHR19446">
    <property type="entry name" value="REVERSE TRANSCRIPTASES"/>
    <property type="match status" value="1"/>
</dbReference>
<dbReference type="AlphaFoldDB" id="A0A8X6SIB1"/>
<sequence>MKNNSESTLNFLQIHNRIIYHPQSQATLFAENFASNNIIHEPLPLDFFAQDNSLINKPCHISELNRAINSAKNTTPGADQIPAKFLKLLNHSERTIILNFFQQIFDKAIVPKEWKHAIILPVPKPCKDKTKISSYRPIALTSVFSKTFERILANRIAYFLVTEQKLHQQHYGFVPFKDNRTAAYIIYKEITDAKMEKKYFVGISLDIKSAYDSVYIDGLIYKCLEIGITGLIALWIHGFLSYRSLQIRWRGCLSSEKTLLKGLPQGSVLSPYYYTLYV</sequence>
<gene>
    <name evidence="2" type="primary">X-element ORF2</name>
    <name evidence="2" type="ORF">TNCV_5086731</name>
</gene>
<dbReference type="SUPFAM" id="SSF56672">
    <property type="entry name" value="DNA/RNA polymerases"/>
    <property type="match status" value="1"/>
</dbReference>
<protein>
    <submittedName>
        <fullName evidence="2">Probable RNA-directed DNA polymerase from transposon X-element</fullName>
    </submittedName>
</protein>
<reference evidence="2" key="1">
    <citation type="submission" date="2020-08" db="EMBL/GenBank/DDBJ databases">
        <title>Multicomponent nature underlies the extraordinary mechanical properties of spider dragline silk.</title>
        <authorList>
            <person name="Kono N."/>
            <person name="Nakamura H."/>
            <person name="Mori M."/>
            <person name="Yoshida Y."/>
            <person name="Ohtoshi R."/>
            <person name="Malay A.D."/>
            <person name="Moran D.A.P."/>
            <person name="Tomita M."/>
            <person name="Numata K."/>
            <person name="Arakawa K."/>
        </authorList>
    </citation>
    <scope>NUCLEOTIDE SEQUENCE</scope>
</reference>
<evidence type="ECO:0000313" key="2">
    <source>
        <dbReference type="EMBL" id="GFY07488.1"/>
    </source>
</evidence>
<dbReference type="InterPro" id="IPR000477">
    <property type="entry name" value="RT_dom"/>
</dbReference>
<comment type="caution">
    <text evidence="2">The sequence shown here is derived from an EMBL/GenBank/DDBJ whole genome shotgun (WGS) entry which is preliminary data.</text>
</comment>
<dbReference type="Pfam" id="PF00078">
    <property type="entry name" value="RVT_1"/>
    <property type="match status" value="1"/>
</dbReference>
<dbReference type="PROSITE" id="PS50878">
    <property type="entry name" value="RT_POL"/>
    <property type="match status" value="1"/>
</dbReference>
<name>A0A8X6SIB1_TRICX</name>
<dbReference type="EMBL" id="BMAU01021272">
    <property type="protein sequence ID" value="GFY07488.1"/>
    <property type="molecule type" value="Genomic_DNA"/>
</dbReference>
<accession>A0A8X6SIB1</accession>
<dbReference type="GO" id="GO:0003964">
    <property type="term" value="F:RNA-directed DNA polymerase activity"/>
    <property type="evidence" value="ECO:0007669"/>
    <property type="project" value="UniProtKB-KW"/>
</dbReference>
<evidence type="ECO:0000313" key="3">
    <source>
        <dbReference type="Proteomes" id="UP000887159"/>
    </source>
</evidence>
<keyword evidence="2" id="KW-0808">Transferase</keyword>
<keyword evidence="3" id="KW-1185">Reference proteome</keyword>
<keyword evidence="2" id="KW-0548">Nucleotidyltransferase</keyword>